<accession>A0AAU9UDU9</accession>
<dbReference type="AlphaFoldDB" id="A0AAU9UDU9"/>
<feature type="domain" description="DUF7869" evidence="1">
    <location>
        <begin position="128"/>
        <end position="217"/>
    </location>
</feature>
<evidence type="ECO:0000259" key="1">
    <source>
        <dbReference type="Pfam" id="PF25273"/>
    </source>
</evidence>
<name>A0AAU9UDU9_EUPED</name>
<organism evidence="2 3">
    <name type="scientific">Euphydryas editha</name>
    <name type="common">Edith's checkerspot</name>
    <dbReference type="NCBI Taxonomy" id="104508"/>
    <lineage>
        <taxon>Eukaryota</taxon>
        <taxon>Metazoa</taxon>
        <taxon>Ecdysozoa</taxon>
        <taxon>Arthropoda</taxon>
        <taxon>Hexapoda</taxon>
        <taxon>Insecta</taxon>
        <taxon>Pterygota</taxon>
        <taxon>Neoptera</taxon>
        <taxon>Endopterygota</taxon>
        <taxon>Lepidoptera</taxon>
        <taxon>Glossata</taxon>
        <taxon>Ditrysia</taxon>
        <taxon>Papilionoidea</taxon>
        <taxon>Nymphalidae</taxon>
        <taxon>Nymphalinae</taxon>
        <taxon>Euphydryas</taxon>
    </lineage>
</organism>
<protein>
    <recommendedName>
        <fullName evidence="1">DUF7869 domain-containing protein</fullName>
    </recommendedName>
</protein>
<reference evidence="2" key="1">
    <citation type="submission" date="2022-03" db="EMBL/GenBank/DDBJ databases">
        <authorList>
            <person name="Tunstrom K."/>
        </authorList>
    </citation>
    <scope>NUCLEOTIDE SEQUENCE</scope>
</reference>
<dbReference type="PANTHER" id="PTHR10773:SF19">
    <property type="match status" value="1"/>
</dbReference>
<keyword evidence="3" id="KW-1185">Reference proteome</keyword>
<dbReference type="Proteomes" id="UP001153954">
    <property type="component" value="Unassembled WGS sequence"/>
</dbReference>
<dbReference type="EMBL" id="CAKOGL010000015">
    <property type="protein sequence ID" value="CAH2094970.1"/>
    <property type="molecule type" value="Genomic_DNA"/>
</dbReference>
<dbReference type="InterPro" id="IPR057191">
    <property type="entry name" value="DUF7869"/>
</dbReference>
<gene>
    <name evidence="2" type="ORF">EEDITHA_LOCUS10477</name>
</gene>
<proteinExistence type="predicted"/>
<evidence type="ECO:0000313" key="3">
    <source>
        <dbReference type="Proteomes" id="UP001153954"/>
    </source>
</evidence>
<sequence length="262" mass="30411">MPYGNETLYSRIFNGEFNISFFKPKKDRCEFCVRYENAQGKAKEDLEVEYVKHIEEKELSRKEKDADKINAGPNIIVAVYDLQAILQIPRGNTSIFYYKSKLNTFNLTISHLGNDKTDCFFWHEGEANRGADEIGSCVFKFIEKTLLNYDGPGLDLIFYSDNCCGQNKNRFIVSIYLFALLKFPKIRSITHKYLITGHTQNEADSVHSTIEKQIQKRLKSGPIYVPSQSKPKLKENKVKDLQELLRNNHIPHFYESLYNSLK</sequence>
<evidence type="ECO:0000313" key="2">
    <source>
        <dbReference type="EMBL" id="CAH2094970.1"/>
    </source>
</evidence>
<dbReference type="PANTHER" id="PTHR10773">
    <property type="entry name" value="DNA-DIRECTED RNA POLYMERASES I, II, AND III SUBUNIT RPABC2"/>
    <property type="match status" value="1"/>
</dbReference>
<dbReference type="Pfam" id="PF25273">
    <property type="entry name" value="DUF7869"/>
    <property type="match status" value="1"/>
</dbReference>
<comment type="caution">
    <text evidence="2">The sequence shown here is derived from an EMBL/GenBank/DDBJ whole genome shotgun (WGS) entry which is preliminary data.</text>
</comment>